<dbReference type="GO" id="GO:0004180">
    <property type="term" value="F:carboxypeptidase activity"/>
    <property type="evidence" value="ECO:0007669"/>
    <property type="project" value="UniProtKB-KW"/>
</dbReference>
<comment type="caution">
    <text evidence="1">The sequence shown here is derived from an EMBL/GenBank/DDBJ whole genome shotgun (WGS) entry which is preliminary data.</text>
</comment>
<name>A0A6I3LE70_9FLAO</name>
<dbReference type="InterPro" id="IPR043741">
    <property type="entry name" value="DUF5686"/>
</dbReference>
<keyword evidence="1" id="KW-0378">Hydrolase</keyword>
<accession>A0A6I3LE70</accession>
<evidence type="ECO:0000313" key="2">
    <source>
        <dbReference type="Proteomes" id="UP000438760"/>
    </source>
</evidence>
<dbReference type="InterPro" id="IPR008969">
    <property type="entry name" value="CarboxyPept-like_regulatory"/>
</dbReference>
<gene>
    <name evidence="1" type="ORF">GJV76_06290</name>
</gene>
<dbReference type="RefSeq" id="WP_155091790.1">
    <property type="nucleotide sequence ID" value="NZ_WMJX01000009.1"/>
</dbReference>
<reference evidence="1 2" key="1">
    <citation type="submission" date="2019-11" db="EMBL/GenBank/DDBJ databases">
        <title>Genome of Strain BIT-d1.</title>
        <authorList>
            <person name="Yang Y."/>
        </authorList>
    </citation>
    <scope>NUCLEOTIDE SEQUENCE [LARGE SCALE GENOMIC DNA]</scope>
    <source>
        <strain evidence="1 2">BIT-d1</strain>
    </source>
</reference>
<dbReference type="OrthoDB" id="983143at2"/>
<dbReference type="Pfam" id="PF18939">
    <property type="entry name" value="DUF5686"/>
    <property type="match status" value="1"/>
</dbReference>
<dbReference type="EMBL" id="WMJX01000009">
    <property type="protein sequence ID" value="MTG97749.1"/>
    <property type="molecule type" value="Genomic_DNA"/>
</dbReference>
<dbReference type="Pfam" id="PF13715">
    <property type="entry name" value="CarbopepD_reg_2"/>
    <property type="match status" value="1"/>
</dbReference>
<protein>
    <submittedName>
        <fullName evidence="1">Carboxypeptidase regulatory-like domain-containing protein</fullName>
    </submittedName>
</protein>
<evidence type="ECO:0000313" key="1">
    <source>
        <dbReference type="EMBL" id="MTG97749.1"/>
    </source>
</evidence>
<dbReference type="SUPFAM" id="SSF49464">
    <property type="entry name" value="Carboxypeptidase regulatory domain-like"/>
    <property type="match status" value="1"/>
</dbReference>
<proteinExistence type="predicted"/>
<keyword evidence="1" id="KW-0645">Protease</keyword>
<sequence length="833" mass="96771">MTFLTHKKLYSTILFFLLIISLSWSQERHIITGKILDEEGMPVAQAKIFIKNTAFQTQSEVDGQFSIETDMKSKSTLFIQKEGYLNQKLELKVEEKTTPLNYTIELRKPDYNNVFTYQDPQDEYAVFLVSLVQKNFDDPKYTVNHYSKGNLQLISDRETFLGQKRKDLDAALDLHTTDKYVYLGELASRITYLRQDKIKEEVLAQRETGSNKDIFFQTGIDSDFNIYNKQVSTHLKLISPIAPYASSYYNYKLVNEQKDPAGNTLYTISFEPKRNREPIMEGELIITDKDWQVTYFYGAMAGENVGLENIKQLVVIQDFTYNPTFNRYLKTTQNIYLKGKFIVFDYIGQYTSFYTDYKKADYLKKGDFSIELIEYKDDFLNKSNNYWDELRPTPLTAKERGNFLNKSIYTRDNTKAILDSIDKRTNNFTIFKLVKGYEYLNSYQNRSYHYRGLLSTFAFNAVQGFNVTTGIDFTKEYEDLRQTKAGTIVNYGVSENKFRFSGYLSHIFNRMNHNTLTLSGGNTILQFNQSDPIKTPINSFASAWFGKNYAKYFQKNFIKISYSQYAFTGIKLNTALEYAYRSTIRNSVSTPPFAPNSDFTSNNPLDPSDFDSEPFINNSMFKLQMGMNIVFDQKVISYPNQKQYLPLSRYPIVAINLEKGLNASTSNYNYTYVSFSTYFNNNIGNYGNLYVGLSAGSFLEKNDISFTDYKHFNGNQTFIGSTPTYNSQFNLLPYYEYSTNKSYIELHMEHDFRGYLMNKIPLLNKTRYSLVLGFHMLEVPEKDVYQEFSIGLNNVGFKKFRPFRIDYFTSISPDAPKKHGVVLGIKVLDLIQK</sequence>
<organism evidence="1 2">
    <name type="scientific">Myroides albus</name>
    <dbReference type="NCBI Taxonomy" id="2562892"/>
    <lineage>
        <taxon>Bacteria</taxon>
        <taxon>Pseudomonadati</taxon>
        <taxon>Bacteroidota</taxon>
        <taxon>Flavobacteriia</taxon>
        <taxon>Flavobacteriales</taxon>
        <taxon>Flavobacteriaceae</taxon>
        <taxon>Myroides</taxon>
    </lineage>
</organism>
<keyword evidence="2" id="KW-1185">Reference proteome</keyword>
<keyword evidence="1" id="KW-0121">Carboxypeptidase</keyword>
<dbReference type="AlphaFoldDB" id="A0A6I3LE70"/>
<dbReference type="Gene3D" id="2.60.40.1120">
    <property type="entry name" value="Carboxypeptidase-like, regulatory domain"/>
    <property type="match status" value="1"/>
</dbReference>
<dbReference type="Proteomes" id="UP000438760">
    <property type="component" value="Unassembled WGS sequence"/>
</dbReference>